<proteinExistence type="predicted"/>
<dbReference type="InParanoid" id="B4CXH9"/>
<dbReference type="InterPro" id="IPR050336">
    <property type="entry name" value="Chromosome_partition/occlusion"/>
</dbReference>
<protein>
    <submittedName>
        <fullName evidence="2">RepB plasmid partition</fullName>
    </submittedName>
</protein>
<evidence type="ECO:0000259" key="1">
    <source>
        <dbReference type="SMART" id="SM00470"/>
    </source>
</evidence>
<sequence>MSAPPKPSFDPRGIILPLEKLLPVRQIKDCEKNLITFRTILASLRAVGLLEPLVVHPQKGSDLYTLLDGNLRYHALKELGKKDAQCIVANDDECYTYNYHVNRLAPIQAHKMIMRAVKNGVAPERIAEALNVRLQLVESNMNLLVGIHPDVVELLKDKQIPASVFYTLKKVTPLRQIEMAELMTSANNFTRGYAQALLTGTLKEDLVNPDEPKKAKGMTPEELARLEQEMAIVSRDFKAVEATYGETVLHLTLARNYVASLLGNAKVSRFLSSRSDYFAEFQRLVASEKLSA</sequence>
<dbReference type="Gene3D" id="1.10.10.2830">
    <property type="match status" value="1"/>
</dbReference>
<reference evidence="2 3" key="1">
    <citation type="journal article" date="2011" name="J. Bacteriol.">
        <title>Genome sequence of Chthoniobacter flavus Ellin428, an aerobic heterotrophic soil bacterium.</title>
        <authorList>
            <person name="Kant R."/>
            <person name="van Passel M.W."/>
            <person name="Palva A."/>
            <person name="Lucas S."/>
            <person name="Lapidus A."/>
            <person name="Glavina Del Rio T."/>
            <person name="Dalin E."/>
            <person name="Tice H."/>
            <person name="Bruce D."/>
            <person name="Goodwin L."/>
            <person name="Pitluck S."/>
            <person name="Larimer F.W."/>
            <person name="Land M.L."/>
            <person name="Hauser L."/>
            <person name="Sangwan P."/>
            <person name="de Vos W.M."/>
            <person name="Janssen P.H."/>
            <person name="Smidt H."/>
        </authorList>
    </citation>
    <scope>NUCLEOTIDE SEQUENCE [LARGE SCALE GENOMIC DNA]</scope>
    <source>
        <strain evidence="2 3">Ellin428</strain>
    </source>
</reference>
<dbReference type="AlphaFoldDB" id="B4CXH9"/>
<evidence type="ECO:0000313" key="3">
    <source>
        <dbReference type="Proteomes" id="UP000005824"/>
    </source>
</evidence>
<dbReference type="InterPro" id="IPR011111">
    <property type="entry name" value="Plasmid_RepB"/>
</dbReference>
<dbReference type="PANTHER" id="PTHR33375:SF1">
    <property type="entry name" value="CHROMOSOME-PARTITIONING PROTEIN PARB-RELATED"/>
    <property type="match status" value="1"/>
</dbReference>
<accession>B4CXH9</accession>
<dbReference type="SUPFAM" id="SSF109709">
    <property type="entry name" value="KorB DNA-binding domain-like"/>
    <property type="match status" value="1"/>
</dbReference>
<dbReference type="CDD" id="cd16387">
    <property type="entry name" value="ParB_N_Srx"/>
    <property type="match status" value="1"/>
</dbReference>
<dbReference type="RefSeq" id="WP_006978596.1">
    <property type="nucleotide sequence ID" value="NZ_ABVL01000003.1"/>
</dbReference>
<organism evidence="2 3">
    <name type="scientific">Chthoniobacter flavus Ellin428</name>
    <dbReference type="NCBI Taxonomy" id="497964"/>
    <lineage>
        <taxon>Bacteria</taxon>
        <taxon>Pseudomonadati</taxon>
        <taxon>Verrucomicrobiota</taxon>
        <taxon>Spartobacteria</taxon>
        <taxon>Chthoniobacterales</taxon>
        <taxon>Chthoniobacteraceae</taxon>
        <taxon>Chthoniobacter</taxon>
    </lineage>
</organism>
<dbReference type="Gene3D" id="3.90.1530.10">
    <property type="entry name" value="Conserved hypothetical protein from pyrococcus furiosus pfu- 392566-001, ParB domain"/>
    <property type="match status" value="1"/>
</dbReference>
<dbReference type="Pfam" id="PF07506">
    <property type="entry name" value="RepB"/>
    <property type="match status" value="1"/>
</dbReference>
<gene>
    <name evidence="2" type="ORF">CfE428DRAFT_1270</name>
</gene>
<dbReference type="InterPro" id="IPR003115">
    <property type="entry name" value="ParB_N"/>
</dbReference>
<feature type="domain" description="ParB-like N-terminal" evidence="1">
    <location>
        <begin position="14"/>
        <end position="107"/>
    </location>
</feature>
<name>B4CXH9_9BACT</name>
<keyword evidence="3" id="KW-1185">Reference proteome</keyword>
<dbReference type="Proteomes" id="UP000005824">
    <property type="component" value="Unassembled WGS sequence"/>
</dbReference>
<dbReference type="eggNOG" id="COG1475">
    <property type="taxonomic scope" value="Bacteria"/>
</dbReference>
<comment type="caution">
    <text evidence="2">The sequence shown here is derived from an EMBL/GenBank/DDBJ whole genome shotgun (WGS) entry which is preliminary data.</text>
</comment>
<dbReference type="PANTHER" id="PTHR33375">
    <property type="entry name" value="CHROMOSOME-PARTITIONING PROTEIN PARB-RELATED"/>
    <property type="match status" value="1"/>
</dbReference>
<evidence type="ECO:0000313" key="2">
    <source>
        <dbReference type="EMBL" id="EDY20977.1"/>
    </source>
</evidence>
<dbReference type="GO" id="GO:0007059">
    <property type="term" value="P:chromosome segregation"/>
    <property type="evidence" value="ECO:0007669"/>
    <property type="project" value="TreeGrafter"/>
</dbReference>
<dbReference type="InterPro" id="IPR036086">
    <property type="entry name" value="ParB/Sulfiredoxin_sf"/>
</dbReference>
<dbReference type="GO" id="GO:0005694">
    <property type="term" value="C:chromosome"/>
    <property type="evidence" value="ECO:0007669"/>
    <property type="project" value="TreeGrafter"/>
</dbReference>
<dbReference type="SMART" id="SM00470">
    <property type="entry name" value="ParB"/>
    <property type="match status" value="1"/>
</dbReference>
<dbReference type="EMBL" id="ABVL01000003">
    <property type="protein sequence ID" value="EDY20977.1"/>
    <property type="molecule type" value="Genomic_DNA"/>
</dbReference>
<dbReference type="STRING" id="497964.CfE428DRAFT_1270"/>
<dbReference type="Pfam" id="PF02195">
    <property type="entry name" value="ParB_N"/>
    <property type="match status" value="1"/>
</dbReference>
<dbReference type="SUPFAM" id="SSF110849">
    <property type="entry name" value="ParB/Sulfiredoxin"/>
    <property type="match status" value="1"/>
</dbReference>